<keyword evidence="1" id="KW-1133">Transmembrane helix</keyword>
<gene>
    <name evidence="2" type="ordered locus">Cyan7822_2069</name>
</gene>
<sequence>MSKTSLQPPSENFKNSNSNDEWLYYDSDSSWLLLQQYIVLAGDSVKTESHQKRIWVWLLTTIISYLLLATAFISLGKNTCFMQPDQSVSYNINLKK</sequence>
<dbReference type="Proteomes" id="UP000008206">
    <property type="component" value="Chromosome"/>
</dbReference>
<protein>
    <submittedName>
        <fullName evidence="2">Uncharacterized protein</fullName>
    </submittedName>
</protein>
<dbReference type="RefSeq" id="WP_013322157.1">
    <property type="nucleotide sequence ID" value="NC_014501.1"/>
</dbReference>
<evidence type="ECO:0000313" key="2">
    <source>
        <dbReference type="EMBL" id="ADN14051.1"/>
    </source>
</evidence>
<reference evidence="3" key="1">
    <citation type="journal article" date="2011" name="MBio">
        <title>Novel metabolic attributes of the genus Cyanothece, comprising a group of unicellular nitrogen-fixing Cyanobacteria.</title>
        <authorList>
            <person name="Bandyopadhyay A."/>
            <person name="Elvitigala T."/>
            <person name="Welsh E."/>
            <person name="Stockel J."/>
            <person name="Liberton M."/>
            <person name="Min H."/>
            <person name="Sherman L.A."/>
            <person name="Pakrasi H.B."/>
        </authorList>
    </citation>
    <scope>NUCLEOTIDE SEQUENCE [LARGE SCALE GENOMIC DNA]</scope>
    <source>
        <strain evidence="3">PCC 7822</strain>
    </source>
</reference>
<keyword evidence="1" id="KW-0812">Transmembrane</keyword>
<feature type="transmembrane region" description="Helical" evidence="1">
    <location>
        <begin position="54"/>
        <end position="75"/>
    </location>
</feature>
<dbReference type="KEGG" id="cyj:Cyan7822_2069"/>
<evidence type="ECO:0000256" key="1">
    <source>
        <dbReference type="SAM" id="Phobius"/>
    </source>
</evidence>
<proteinExistence type="predicted"/>
<keyword evidence="1" id="KW-0472">Membrane</keyword>
<accession>E0UCI0</accession>
<dbReference type="EMBL" id="CP002198">
    <property type="protein sequence ID" value="ADN14051.1"/>
    <property type="molecule type" value="Genomic_DNA"/>
</dbReference>
<dbReference type="AlphaFoldDB" id="E0UCI0"/>
<dbReference type="HOGENOM" id="CLU_2355058_0_0_3"/>
<name>E0UCI0_GLOV7</name>
<organism evidence="2 3">
    <name type="scientific">Gloeothece verrucosa (strain PCC 7822)</name>
    <name type="common">Cyanothece sp. (strain PCC 7822)</name>
    <dbReference type="NCBI Taxonomy" id="497965"/>
    <lineage>
        <taxon>Bacteria</taxon>
        <taxon>Bacillati</taxon>
        <taxon>Cyanobacteriota</taxon>
        <taxon>Cyanophyceae</taxon>
        <taxon>Oscillatoriophycideae</taxon>
        <taxon>Chroococcales</taxon>
        <taxon>Aphanothecaceae</taxon>
        <taxon>Gloeothece</taxon>
        <taxon>Gloeothece verrucosa</taxon>
    </lineage>
</organism>
<evidence type="ECO:0000313" key="3">
    <source>
        <dbReference type="Proteomes" id="UP000008206"/>
    </source>
</evidence>
<keyword evidence="3" id="KW-1185">Reference proteome</keyword>